<evidence type="ECO:0000256" key="2">
    <source>
        <dbReference type="SAM" id="Phobius"/>
    </source>
</evidence>
<evidence type="ECO:0000256" key="1">
    <source>
        <dbReference type="SAM" id="Coils"/>
    </source>
</evidence>
<evidence type="ECO:0000313" key="3">
    <source>
        <dbReference type="EMBL" id="WAR06624.1"/>
    </source>
</evidence>
<accession>A0ABY7EBX1</accession>
<keyword evidence="2" id="KW-1133">Transmembrane helix</keyword>
<feature type="transmembrane region" description="Helical" evidence="2">
    <location>
        <begin position="31"/>
        <end position="52"/>
    </location>
</feature>
<dbReference type="Proteomes" id="UP001164746">
    <property type="component" value="Chromosome 5"/>
</dbReference>
<evidence type="ECO:0000313" key="4">
    <source>
        <dbReference type="Proteomes" id="UP001164746"/>
    </source>
</evidence>
<proteinExistence type="predicted"/>
<sequence>MANITANNDDQPWYKDLADPELGVVGGLSNAAFFGGIIGGLVLIVAIGGLIYHCKRKKELEEEVRKAEQEKARANNKVAPTGDLYEEMEDEIAKHEAQKKKLSKYLAFLLQKDGAGLAAANQRRAAAQRAAANKGWF</sequence>
<dbReference type="EMBL" id="CP111016">
    <property type="protein sequence ID" value="WAR06624.1"/>
    <property type="molecule type" value="Genomic_DNA"/>
</dbReference>
<keyword evidence="1" id="KW-0175">Coiled coil</keyword>
<reference evidence="3" key="1">
    <citation type="submission" date="2022-11" db="EMBL/GenBank/DDBJ databases">
        <title>Centuries of genome instability and evolution in soft-shell clam transmissible cancer (bioRxiv).</title>
        <authorList>
            <person name="Hart S.F.M."/>
            <person name="Yonemitsu M.A."/>
            <person name="Giersch R.M."/>
            <person name="Beal B.F."/>
            <person name="Arriagada G."/>
            <person name="Davis B.W."/>
            <person name="Ostrander E.A."/>
            <person name="Goff S.P."/>
            <person name="Metzger M.J."/>
        </authorList>
    </citation>
    <scope>NUCLEOTIDE SEQUENCE</scope>
    <source>
        <strain evidence="3">MELC-2E11</strain>
        <tissue evidence="3">Siphon/mantle</tissue>
    </source>
</reference>
<protein>
    <submittedName>
        <fullName evidence="3">Uncharacterized protein</fullName>
    </submittedName>
</protein>
<name>A0ABY7EBX1_MYAAR</name>
<keyword evidence="2" id="KW-0472">Membrane</keyword>
<keyword evidence="2" id="KW-0812">Transmembrane</keyword>
<organism evidence="3 4">
    <name type="scientific">Mya arenaria</name>
    <name type="common">Soft-shell clam</name>
    <dbReference type="NCBI Taxonomy" id="6604"/>
    <lineage>
        <taxon>Eukaryota</taxon>
        <taxon>Metazoa</taxon>
        <taxon>Spiralia</taxon>
        <taxon>Lophotrochozoa</taxon>
        <taxon>Mollusca</taxon>
        <taxon>Bivalvia</taxon>
        <taxon>Autobranchia</taxon>
        <taxon>Heteroconchia</taxon>
        <taxon>Euheterodonta</taxon>
        <taxon>Imparidentia</taxon>
        <taxon>Neoheterodontei</taxon>
        <taxon>Myida</taxon>
        <taxon>Myoidea</taxon>
        <taxon>Myidae</taxon>
        <taxon>Mya</taxon>
    </lineage>
</organism>
<gene>
    <name evidence="3" type="ORF">MAR_021993</name>
</gene>
<feature type="coiled-coil region" evidence="1">
    <location>
        <begin position="50"/>
        <end position="105"/>
    </location>
</feature>
<keyword evidence="4" id="KW-1185">Reference proteome</keyword>